<evidence type="ECO:0000256" key="1">
    <source>
        <dbReference type="SAM" id="Phobius"/>
    </source>
</evidence>
<name>A0A6G0PEN1_9STRA</name>
<organism evidence="2 3">
    <name type="scientific">Phytophthora fragariae</name>
    <dbReference type="NCBI Taxonomy" id="53985"/>
    <lineage>
        <taxon>Eukaryota</taxon>
        <taxon>Sar</taxon>
        <taxon>Stramenopiles</taxon>
        <taxon>Oomycota</taxon>
        <taxon>Peronosporomycetes</taxon>
        <taxon>Peronosporales</taxon>
        <taxon>Peronosporaceae</taxon>
        <taxon>Phytophthora</taxon>
    </lineage>
</organism>
<evidence type="ECO:0000313" key="2">
    <source>
        <dbReference type="EMBL" id="KAE9244110.1"/>
    </source>
</evidence>
<dbReference type="EMBL" id="QXGC01000226">
    <property type="protein sequence ID" value="KAE9244110.1"/>
    <property type="molecule type" value="Genomic_DNA"/>
</dbReference>
<protein>
    <submittedName>
        <fullName evidence="2">Uncharacterized protein</fullName>
    </submittedName>
</protein>
<keyword evidence="1" id="KW-0812">Transmembrane</keyword>
<feature type="transmembrane region" description="Helical" evidence="1">
    <location>
        <begin position="148"/>
        <end position="166"/>
    </location>
</feature>
<dbReference type="Proteomes" id="UP000476176">
    <property type="component" value="Unassembled WGS sequence"/>
</dbReference>
<dbReference type="AlphaFoldDB" id="A0A6G0PEN1"/>
<gene>
    <name evidence="2" type="ORF">PF004_g5819</name>
</gene>
<sequence length="189" mass="20834">MLERLTLLFDRREIASVQRTRQLMLGPLRTALISVGACGWQIVSETGHGSTIGRGLVLVLPQLALLLLMIVNISARLQHQMHRWVVAATIALIPALVVTITHSGFRLGIGLCCCSRSFCPATSPAEVASCGLIMDDCYMAFIRKIAHFYGTASLLGPLTFIVFEMLSRGTRQRIGQSHCHHFFAKTRSQ</sequence>
<proteinExistence type="predicted"/>
<comment type="caution">
    <text evidence="2">The sequence shown here is derived from an EMBL/GenBank/DDBJ whole genome shotgun (WGS) entry which is preliminary data.</text>
</comment>
<accession>A0A6G0PEN1</accession>
<reference evidence="2 3" key="1">
    <citation type="submission" date="2018-09" db="EMBL/GenBank/DDBJ databases">
        <title>Genomic investigation of the strawberry pathogen Phytophthora fragariae indicates pathogenicity is determined by transcriptional variation in three key races.</title>
        <authorList>
            <person name="Adams T.M."/>
            <person name="Armitage A.D."/>
            <person name="Sobczyk M.K."/>
            <person name="Bates H.J."/>
            <person name="Dunwell J.M."/>
            <person name="Nellist C.F."/>
            <person name="Harrison R.J."/>
        </authorList>
    </citation>
    <scope>NUCLEOTIDE SEQUENCE [LARGE SCALE GENOMIC DNA]</scope>
    <source>
        <strain evidence="2 3">BC-23</strain>
    </source>
</reference>
<keyword evidence="1" id="KW-1133">Transmembrane helix</keyword>
<feature type="transmembrane region" description="Helical" evidence="1">
    <location>
        <begin position="84"/>
        <end position="101"/>
    </location>
</feature>
<feature type="transmembrane region" description="Helical" evidence="1">
    <location>
        <begin position="55"/>
        <end position="72"/>
    </location>
</feature>
<keyword evidence="1" id="KW-0472">Membrane</keyword>
<evidence type="ECO:0000313" key="3">
    <source>
        <dbReference type="Proteomes" id="UP000476176"/>
    </source>
</evidence>
<feature type="transmembrane region" description="Helical" evidence="1">
    <location>
        <begin position="21"/>
        <end position="43"/>
    </location>
</feature>